<proteinExistence type="predicted"/>
<keyword evidence="3" id="KW-1185">Reference proteome</keyword>
<protein>
    <submittedName>
        <fullName evidence="2">Myo9</fullName>
    </submittedName>
</protein>
<dbReference type="Proteomes" id="UP000593567">
    <property type="component" value="Unassembled WGS sequence"/>
</dbReference>
<gene>
    <name evidence="2" type="ORF">EB796_011213</name>
</gene>
<comment type="caution">
    <text evidence="2">The sequence shown here is derived from an EMBL/GenBank/DDBJ whole genome shotgun (WGS) entry which is preliminary data.</text>
</comment>
<evidence type="ECO:0000313" key="3">
    <source>
        <dbReference type="Proteomes" id="UP000593567"/>
    </source>
</evidence>
<dbReference type="AlphaFoldDB" id="A0A7J7JYR9"/>
<organism evidence="2 3">
    <name type="scientific">Bugula neritina</name>
    <name type="common">Brown bryozoan</name>
    <name type="synonym">Sertularia neritina</name>
    <dbReference type="NCBI Taxonomy" id="10212"/>
    <lineage>
        <taxon>Eukaryota</taxon>
        <taxon>Metazoa</taxon>
        <taxon>Spiralia</taxon>
        <taxon>Lophotrochozoa</taxon>
        <taxon>Bryozoa</taxon>
        <taxon>Gymnolaemata</taxon>
        <taxon>Cheilostomatida</taxon>
        <taxon>Flustrina</taxon>
        <taxon>Buguloidea</taxon>
        <taxon>Bugulidae</taxon>
        <taxon>Bugula</taxon>
    </lineage>
</organism>
<sequence length="213" mass="23277">MSLPLVNTTAPEIRSKEVFAKSPVIAKLPVRRTSSNDPEILRRASSRTDKSSPGASGLLSPEDAVSPTDRTISRQGSHASSVEFDDTAIKFTRTHILRKNVQVRKSQSADNLAPFTVSGPSKEHDIDLKQPSVINGRHMSTVKSQSFDHLSKKEHFEDGKVLGVSNLPGNKVRSKEMVDSDDSDLLSGSFYKVPAPVPHDTPVEKKRGDLLIV</sequence>
<name>A0A7J7JYR9_BUGNE</name>
<feature type="compositionally biased region" description="Polar residues" evidence="1">
    <location>
        <begin position="68"/>
        <end position="79"/>
    </location>
</feature>
<accession>A0A7J7JYR9</accession>
<feature type="compositionally biased region" description="Basic and acidic residues" evidence="1">
    <location>
        <begin position="39"/>
        <end position="50"/>
    </location>
</feature>
<evidence type="ECO:0000313" key="2">
    <source>
        <dbReference type="EMBL" id="KAF6030478.1"/>
    </source>
</evidence>
<evidence type="ECO:0000256" key="1">
    <source>
        <dbReference type="SAM" id="MobiDB-lite"/>
    </source>
</evidence>
<dbReference type="EMBL" id="VXIV02001703">
    <property type="protein sequence ID" value="KAF6030478.1"/>
    <property type="molecule type" value="Genomic_DNA"/>
</dbReference>
<feature type="region of interest" description="Disordered" evidence="1">
    <location>
        <begin position="29"/>
        <end position="79"/>
    </location>
</feature>
<reference evidence="2" key="1">
    <citation type="submission" date="2020-06" db="EMBL/GenBank/DDBJ databases">
        <title>Draft genome of Bugula neritina, a colonial animal packing powerful symbionts and potential medicines.</title>
        <authorList>
            <person name="Rayko M."/>
        </authorList>
    </citation>
    <scope>NUCLEOTIDE SEQUENCE [LARGE SCALE GENOMIC DNA]</scope>
    <source>
        <strain evidence="2">Kwan_BN1</strain>
    </source>
</reference>